<organism evidence="2 3">
    <name type="scientific">Phlyctema vagabunda</name>
    <dbReference type="NCBI Taxonomy" id="108571"/>
    <lineage>
        <taxon>Eukaryota</taxon>
        <taxon>Fungi</taxon>
        <taxon>Dikarya</taxon>
        <taxon>Ascomycota</taxon>
        <taxon>Pezizomycotina</taxon>
        <taxon>Leotiomycetes</taxon>
        <taxon>Helotiales</taxon>
        <taxon>Dermateaceae</taxon>
        <taxon>Phlyctema</taxon>
    </lineage>
</organism>
<feature type="compositionally biased region" description="Polar residues" evidence="1">
    <location>
        <begin position="326"/>
        <end position="344"/>
    </location>
</feature>
<name>A0ABR4PD65_9HELO</name>
<feature type="region of interest" description="Disordered" evidence="1">
    <location>
        <begin position="88"/>
        <end position="120"/>
    </location>
</feature>
<evidence type="ECO:0000313" key="2">
    <source>
        <dbReference type="EMBL" id="KAL3421260.1"/>
    </source>
</evidence>
<evidence type="ECO:0000313" key="3">
    <source>
        <dbReference type="Proteomes" id="UP001629113"/>
    </source>
</evidence>
<feature type="compositionally biased region" description="Basic and acidic residues" evidence="1">
    <location>
        <begin position="273"/>
        <end position="295"/>
    </location>
</feature>
<comment type="caution">
    <text evidence="2">The sequence shown here is derived from an EMBL/GenBank/DDBJ whole genome shotgun (WGS) entry which is preliminary data.</text>
</comment>
<feature type="region of interest" description="Disordered" evidence="1">
    <location>
        <begin position="632"/>
        <end position="665"/>
    </location>
</feature>
<feature type="region of interest" description="Disordered" evidence="1">
    <location>
        <begin position="549"/>
        <end position="613"/>
    </location>
</feature>
<feature type="compositionally biased region" description="Basic and acidic residues" evidence="1">
    <location>
        <begin position="490"/>
        <end position="509"/>
    </location>
</feature>
<feature type="region of interest" description="Disordered" evidence="1">
    <location>
        <begin position="133"/>
        <end position="517"/>
    </location>
</feature>
<gene>
    <name evidence="2" type="ORF">PVAG01_07705</name>
</gene>
<proteinExistence type="predicted"/>
<keyword evidence="3" id="KW-1185">Reference proteome</keyword>
<feature type="compositionally biased region" description="Low complexity" evidence="1">
    <location>
        <begin position="587"/>
        <end position="600"/>
    </location>
</feature>
<feature type="compositionally biased region" description="Polar residues" evidence="1">
    <location>
        <begin position="101"/>
        <end position="110"/>
    </location>
</feature>
<dbReference type="Proteomes" id="UP001629113">
    <property type="component" value="Unassembled WGS sequence"/>
</dbReference>
<feature type="compositionally biased region" description="Polar residues" evidence="1">
    <location>
        <begin position="644"/>
        <end position="653"/>
    </location>
</feature>
<dbReference type="EMBL" id="JBFCZG010000006">
    <property type="protein sequence ID" value="KAL3421260.1"/>
    <property type="molecule type" value="Genomic_DNA"/>
</dbReference>
<feature type="compositionally biased region" description="Polar residues" evidence="1">
    <location>
        <begin position="301"/>
        <end position="314"/>
    </location>
</feature>
<accession>A0ABR4PD65</accession>
<feature type="compositionally biased region" description="Basic and acidic residues" evidence="1">
    <location>
        <begin position="226"/>
        <end position="239"/>
    </location>
</feature>
<feature type="compositionally biased region" description="Basic and acidic residues" evidence="1">
    <location>
        <begin position="146"/>
        <end position="155"/>
    </location>
</feature>
<reference evidence="2 3" key="1">
    <citation type="submission" date="2024-06" db="EMBL/GenBank/DDBJ databases">
        <title>Complete genome of Phlyctema vagabunda strain 19-DSS-EL-015.</title>
        <authorList>
            <person name="Fiorenzani C."/>
        </authorList>
    </citation>
    <scope>NUCLEOTIDE SEQUENCE [LARGE SCALE GENOMIC DNA]</scope>
    <source>
        <strain evidence="2 3">19-DSS-EL-015</strain>
    </source>
</reference>
<protein>
    <submittedName>
        <fullName evidence="2">Uncharacterized protein</fullName>
    </submittedName>
</protein>
<sequence length="849" mass="92141">MESKKTMPAAEAKRLLSMADKQIDAIIQSHLPPSPHLLSVPTDNPYRPNFPFENTNTSAAHLFESWELKKLQYMTLVSHGDRGVGLAQGNWEDEVNPPSPQSLGLTSSTPTPNPHKQAKVKLSVADYKKVRNGEMAMPKASASPPETKKPGERKLAHGPNPGHLHPNSHATARLAADDKRNGTVPASLPKKPEQNLTSRDNNGNPPPRSGRPESKDTIPRVNGVIEHSRNESSKSKDNTPARPSPRIDSVQKSREAPKLTSSSRSSTSIWDTKSNKRSLEVSSRETSNPEKRAKIDGGQLRTPSSSRIMPSNKTAEAKPPFRPGHSRSTSNLSHVSPSQASQPQKKAAPTSHPADKKSQLSKNASGKPPNSLPPLLSPLPTGIGISSTGGSGFGFLETSNSDDHPTPRTPKRGTGAESKSKHDSPLSSPLTTPPKSQSSRDLPPPLSPTLPDILEQELAKRQQKSAMQSQSIPDKAAEPKAAKAKVGHPPKQDRRPEPSNSRAGDEGPHKVVKLRYKKKYSRDIERILAFKSAPSKEFKALEAQRLAAERVARQPATQPKFDEDSSEEDIPLVNSKPSLARKRPMESAGAAPATAPGTASKGHGGAPQKNLLLTPKKGDAMKSAISSVAMRKVESSDGHARTPQAATISTPASTEKPRVTNGDTRPEYDKLALKLKRKMDAILKTKEPPAMRNVSDSQNKLGLCVGLECIAAYMLNASYMGRAESSAGRPRQSVHWEQVIALWGFIDHQCHGRTQLHALSTQIGAVCYKQLLSIYIETNDAKAQGTYRKTEAQLYAAKSRQNELPGYGKYPEITGLDFCSTVSEATGLTYAALERFNEAEKNVKWRREG</sequence>
<feature type="compositionally biased region" description="Low complexity" evidence="1">
    <location>
        <begin position="425"/>
        <end position="441"/>
    </location>
</feature>
<evidence type="ECO:0000256" key="1">
    <source>
        <dbReference type="SAM" id="MobiDB-lite"/>
    </source>
</evidence>